<organism evidence="1">
    <name type="scientific">Anguilla anguilla</name>
    <name type="common">European freshwater eel</name>
    <name type="synonym">Muraena anguilla</name>
    <dbReference type="NCBI Taxonomy" id="7936"/>
    <lineage>
        <taxon>Eukaryota</taxon>
        <taxon>Metazoa</taxon>
        <taxon>Chordata</taxon>
        <taxon>Craniata</taxon>
        <taxon>Vertebrata</taxon>
        <taxon>Euteleostomi</taxon>
        <taxon>Actinopterygii</taxon>
        <taxon>Neopterygii</taxon>
        <taxon>Teleostei</taxon>
        <taxon>Anguilliformes</taxon>
        <taxon>Anguillidae</taxon>
        <taxon>Anguilla</taxon>
    </lineage>
</organism>
<dbReference type="AlphaFoldDB" id="A0A0E9QRD1"/>
<proteinExistence type="predicted"/>
<evidence type="ECO:0000313" key="1">
    <source>
        <dbReference type="EMBL" id="JAH18683.1"/>
    </source>
</evidence>
<sequence>MYYPYKMHYNWQIIIENTTDKLRSGRGEQIDSKWAVLARKSNNCSNVVFKHGIHQTPNLAATK</sequence>
<protein>
    <submittedName>
        <fullName evidence="1">Uncharacterized protein</fullName>
    </submittedName>
</protein>
<dbReference type="EMBL" id="GBXM01089894">
    <property type="protein sequence ID" value="JAH18683.1"/>
    <property type="molecule type" value="Transcribed_RNA"/>
</dbReference>
<reference evidence="1" key="2">
    <citation type="journal article" date="2015" name="Fish Shellfish Immunol.">
        <title>Early steps in the European eel (Anguilla anguilla)-Vibrio vulnificus interaction in the gills: Role of the RtxA13 toxin.</title>
        <authorList>
            <person name="Callol A."/>
            <person name="Pajuelo D."/>
            <person name="Ebbesson L."/>
            <person name="Teles M."/>
            <person name="MacKenzie S."/>
            <person name="Amaro C."/>
        </authorList>
    </citation>
    <scope>NUCLEOTIDE SEQUENCE</scope>
</reference>
<reference evidence="1" key="1">
    <citation type="submission" date="2014-11" db="EMBL/GenBank/DDBJ databases">
        <authorList>
            <person name="Amaro Gonzalez C."/>
        </authorList>
    </citation>
    <scope>NUCLEOTIDE SEQUENCE</scope>
</reference>
<name>A0A0E9QRD1_ANGAN</name>
<accession>A0A0E9QRD1</accession>